<dbReference type="SUPFAM" id="SSF52833">
    <property type="entry name" value="Thioredoxin-like"/>
    <property type="match status" value="1"/>
</dbReference>
<dbReference type="InterPro" id="IPR036249">
    <property type="entry name" value="Thioredoxin-like_sf"/>
</dbReference>
<dbReference type="GO" id="GO:0042744">
    <property type="term" value="P:hydrogen peroxide catabolic process"/>
    <property type="evidence" value="ECO:0007669"/>
    <property type="project" value="TreeGrafter"/>
</dbReference>
<organism evidence="6">
    <name type="scientific">Cyprideis torosa</name>
    <dbReference type="NCBI Taxonomy" id="163714"/>
    <lineage>
        <taxon>Eukaryota</taxon>
        <taxon>Metazoa</taxon>
        <taxon>Ecdysozoa</taxon>
        <taxon>Arthropoda</taxon>
        <taxon>Crustacea</taxon>
        <taxon>Oligostraca</taxon>
        <taxon>Ostracoda</taxon>
        <taxon>Podocopa</taxon>
        <taxon>Podocopida</taxon>
        <taxon>Cytherocopina</taxon>
        <taxon>Cytheroidea</taxon>
        <taxon>Cytherideidae</taxon>
        <taxon>Cyprideis</taxon>
    </lineage>
</organism>
<dbReference type="EMBL" id="OB663554">
    <property type="protein sequence ID" value="CAD7231477.1"/>
    <property type="molecule type" value="Genomic_DNA"/>
</dbReference>
<sequence length="97" mass="10718">MDFMVTGGLGGLSYPLLSDLKKEIAEAYNFSDHPCLLSTGVSLRSLFIIDGKGFLRMNSYGLLVDPEEVLMKVKALQFTDQDGEDSPTIKPDFQQVN</sequence>
<dbReference type="GO" id="GO:0006979">
    <property type="term" value="P:response to oxidative stress"/>
    <property type="evidence" value="ECO:0007669"/>
    <property type="project" value="TreeGrafter"/>
</dbReference>
<gene>
    <name evidence="6" type="ORF">CTOB1V02_LOCUS9324</name>
</gene>
<evidence type="ECO:0000256" key="1">
    <source>
        <dbReference type="ARBA" id="ARBA00009796"/>
    </source>
</evidence>
<dbReference type="AlphaFoldDB" id="A0A7R8WM07"/>
<dbReference type="GO" id="GO:0008379">
    <property type="term" value="F:thioredoxin peroxidase activity"/>
    <property type="evidence" value="ECO:0007669"/>
    <property type="project" value="TreeGrafter"/>
</dbReference>
<protein>
    <recommendedName>
        <fullName evidence="2">thioredoxin-dependent peroxiredoxin</fullName>
        <ecNumber evidence="2">1.11.1.24</ecNumber>
    </recommendedName>
</protein>
<proteinExistence type="inferred from homology"/>
<dbReference type="GO" id="GO:0033554">
    <property type="term" value="P:cellular response to stress"/>
    <property type="evidence" value="ECO:0007669"/>
    <property type="project" value="TreeGrafter"/>
</dbReference>
<keyword evidence="3" id="KW-0560">Oxidoreductase</keyword>
<name>A0A7R8WM07_9CRUS</name>
<dbReference type="PANTHER" id="PTHR10681">
    <property type="entry name" value="THIOREDOXIN PEROXIDASE"/>
    <property type="match status" value="1"/>
</dbReference>
<comment type="similarity">
    <text evidence="1">Belongs to the peroxiredoxin family. AhpC/Prx1 subfamily.</text>
</comment>
<accession>A0A7R8WM07</accession>
<comment type="catalytic activity">
    <reaction evidence="4">
        <text>a hydroperoxide + [thioredoxin]-dithiol = an alcohol + [thioredoxin]-disulfide + H2O</text>
        <dbReference type="Rhea" id="RHEA:62620"/>
        <dbReference type="Rhea" id="RHEA-COMP:10698"/>
        <dbReference type="Rhea" id="RHEA-COMP:10700"/>
        <dbReference type="ChEBI" id="CHEBI:15377"/>
        <dbReference type="ChEBI" id="CHEBI:29950"/>
        <dbReference type="ChEBI" id="CHEBI:30879"/>
        <dbReference type="ChEBI" id="CHEBI:35924"/>
        <dbReference type="ChEBI" id="CHEBI:50058"/>
        <dbReference type="EC" id="1.11.1.24"/>
    </reaction>
</comment>
<dbReference type="PANTHER" id="PTHR10681:SF128">
    <property type="entry name" value="THIOREDOXIN-DEPENDENT PEROXIDE REDUCTASE, MITOCHONDRIAL"/>
    <property type="match status" value="1"/>
</dbReference>
<evidence type="ECO:0000259" key="5">
    <source>
        <dbReference type="Pfam" id="PF00578"/>
    </source>
</evidence>
<evidence type="ECO:0000313" key="6">
    <source>
        <dbReference type="EMBL" id="CAD7231477.1"/>
    </source>
</evidence>
<dbReference type="OrthoDB" id="185659at2759"/>
<dbReference type="GO" id="GO:0005829">
    <property type="term" value="C:cytosol"/>
    <property type="evidence" value="ECO:0007669"/>
    <property type="project" value="TreeGrafter"/>
</dbReference>
<evidence type="ECO:0000256" key="3">
    <source>
        <dbReference type="ARBA" id="ARBA00023002"/>
    </source>
</evidence>
<evidence type="ECO:0000256" key="2">
    <source>
        <dbReference type="ARBA" id="ARBA00013017"/>
    </source>
</evidence>
<dbReference type="Gene3D" id="3.40.30.10">
    <property type="entry name" value="Glutaredoxin"/>
    <property type="match status" value="1"/>
</dbReference>
<dbReference type="EC" id="1.11.1.24" evidence="2"/>
<reference evidence="6" key="1">
    <citation type="submission" date="2020-11" db="EMBL/GenBank/DDBJ databases">
        <authorList>
            <person name="Tran Van P."/>
        </authorList>
    </citation>
    <scope>NUCLEOTIDE SEQUENCE</scope>
</reference>
<dbReference type="Pfam" id="PF00578">
    <property type="entry name" value="AhpC-TSA"/>
    <property type="match status" value="1"/>
</dbReference>
<evidence type="ECO:0000256" key="4">
    <source>
        <dbReference type="ARBA" id="ARBA00049091"/>
    </source>
</evidence>
<dbReference type="InterPro" id="IPR050217">
    <property type="entry name" value="Peroxiredoxin"/>
</dbReference>
<dbReference type="InterPro" id="IPR000866">
    <property type="entry name" value="AhpC/TSA"/>
</dbReference>
<dbReference type="GO" id="GO:0045454">
    <property type="term" value="P:cell redox homeostasis"/>
    <property type="evidence" value="ECO:0007669"/>
    <property type="project" value="TreeGrafter"/>
</dbReference>
<feature type="domain" description="Alkyl hydroperoxide reductase subunit C/ Thiol specific antioxidant" evidence="5">
    <location>
        <begin position="12"/>
        <end position="56"/>
    </location>
</feature>